<dbReference type="EMBL" id="JAPQKL010000005">
    <property type="protein sequence ID" value="KAJ5130419.1"/>
    <property type="molecule type" value="Genomic_DNA"/>
</dbReference>
<feature type="domain" description="DJ-1/PfpI" evidence="1">
    <location>
        <begin position="6"/>
        <end position="159"/>
    </location>
</feature>
<dbReference type="RefSeq" id="XP_056520798.1">
    <property type="nucleotide sequence ID" value="XM_056667202.1"/>
</dbReference>
<dbReference type="GeneID" id="81406372"/>
<evidence type="ECO:0000313" key="3">
    <source>
        <dbReference type="Proteomes" id="UP001149079"/>
    </source>
</evidence>
<dbReference type="InterPro" id="IPR052158">
    <property type="entry name" value="INH-QAR"/>
</dbReference>
<dbReference type="Proteomes" id="UP001149079">
    <property type="component" value="Unassembled WGS sequence"/>
</dbReference>
<organism evidence="2 3">
    <name type="scientific">Penicillium bovifimosum</name>
    <dbReference type="NCBI Taxonomy" id="126998"/>
    <lineage>
        <taxon>Eukaryota</taxon>
        <taxon>Fungi</taxon>
        <taxon>Dikarya</taxon>
        <taxon>Ascomycota</taxon>
        <taxon>Pezizomycotina</taxon>
        <taxon>Eurotiomycetes</taxon>
        <taxon>Eurotiomycetidae</taxon>
        <taxon>Eurotiales</taxon>
        <taxon>Aspergillaceae</taxon>
        <taxon>Penicillium</taxon>
    </lineage>
</organism>
<protein>
    <submittedName>
        <fullName evidence="2">DJ-1 domain InhA-type</fullName>
    </submittedName>
</protein>
<dbReference type="PANTHER" id="PTHR43130">
    <property type="entry name" value="ARAC-FAMILY TRANSCRIPTIONAL REGULATOR"/>
    <property type="match status" value="1"/>
</dbReference>
<dbReference type="OrthoDB" id="5424793at2759"/>
<evidence type="ECO:0000259" key="1">
    <source>
        <dbReference type="Pfam" id="PF01965"/>
    </source>
</evidence>
<dbReference type="AlphaFoldDB" id="A0A9W9GWB9"/>
<gene>
    <name evidence="2" type="ORF">N7515_006458</name>
</gene>
<reference evidence="2" key="2">
    <citation type="journal article" date="2023" name="IMA Fungus">
        <title>Comparative genomic study of the Penicillium genus elucidates a diverse pangenome and 15 lateral gene transfer events.</title>
        <authorList>
            <person name="Petersen C."/>
            <person name="Sorensen T."/>
            <person name="Nielsen M.R."/>
            <person name="Sondergaard T.E."/>
            <person name="Sorensen J.L."/>
            <person name="Fitzpatrick D.A."/>
            <person name="Frisvad J.C."/>
            <person name="Nielsen K.L."/>
        </authorList>
    </citation>
    <scope>NUCLEOTIDE SEQUENCE</scope>
    <source>
        <strain evidence="2">IBT 22155</strain>
    </source>
</reference>
<sequence>MSPVQKKALVVIFPGFNILDVSGPVSVLFNSDFAVSYAAKDELTTSQENMIVRRNISFAEAKLRMDDYEILIVPGSRPTSTLPLLQTDENDRSSEIIDFISGFASDLGHNGVRQRTVLSVCIGAYFLAAAGVLDGLVATTHRLAVPGLRIAVANYVERHPGAKGTKIVPESPSDLVPYMDAGRNPSGVRVITSGPMVHGIDAALHFVSLSAGRSVSVEIAELIGHHWREM</sequence>
<dbReference type="PANTHER" id="PTHR43130:SF3">
    <property type="entry name" value="HTH-TYPE TRANSCRIPTIONAL REGULATOR RV1931C"/>
    <property type="match status" value="1"/>
</dbReference>
<keyword evidence="3" id="KW-1185">Reference proteome</keyword>
<accession>A0A9W9GWB9</accession>
<dbReference type="SUPFAM" id="SSF52317">
    <property type="entry name" value="Class I glutamine amidotransferase-like"/>
    <property type="match status" value="1"/>
</dbReference>
<name>A0A9W9GWB9_9EURO</name>
<evidence type="ECO:0000313" key="2">
    <source>
        <dbReference type="EMBL" id="KAJ5130419.1"/>
    </source>
</evidence>
<dbReference type="InterPro" id="IPR029062">
    <property type="entry name" value="Class_I_gatase-like"/>
</dbReference>
<dbReference type="Gene3D" id="3.40.50.880">
    <property type="match status" value="1"/>
</dbReference>
<comment type="caution">
    <text evidence="2">The sequence shown here is derived from an EMBL/GenBank/DDBJ whole genome shotgun (WGS) entry which is preliminary data.</text>
</comment>
<reference evidence="2" key="1">
    <citation type="submission" date="2022-11" db="EMBL/GenBank/DDBJ databases">
        <authorList>
            <person name="Petersen C."/>
        </authorList>
    </citation>
    <scope>NUCLEOTIDE SEQUENCE</scope>
    <source>
        <strain evidence="2">IBT 22155</strain>
    </source>
</reference>
<proteinExistence type="predicted"/>
<dbReference type="Pfam" id="PF01965">
    <property type="entry name" value="DJ-1_PfpI"/>
    <property type="match status" value="1"/>
</dbReference>
<dbReference type="InterPro" id="IPR002818">
    <property type="entry name" value="DJ-1/PfpI"/>
</dbReference>